<dbReference type="InterPro" id="IPR048516">
    <property type="entry name" value="DGCcoil"/>
</dbReference>
<dbReference type="NCBIfam" id="TIGR00254">
    <property type="entry name" value="GGDEF"/>
    <property type="match status" value="1"/>
</dbReference>
<reference evidence="6" key="2">
    <citation type="submission" date="2020-09" db="EMBL/GenBank/DDBJ databases">
        <authorList>
            <person name="Sun Q."/>
            <person name="Ohkuma M."/>
        </authorList>
    </citation>
    <scope>NUCLEOTIDE SEQUENCE</scope>
    <source>
        <strain evidence="6">JCM 30804</strain>
    </source>
</reference>
<dbReference type="GO" id="GO:0005886">
    <property type="term" value="C:plasma membrane"/>
    <property type="evidence" value="ECO:0007669"/>
    <property type="project" value="TreeGrafter"/>
</dbReference>
<comment type="cofactor">
    <cofactor evidence="1">
        <name>Mg(2+)</name>
        <dbReference type="ChEBI" id="CHEBI:18420"/>
    </cofactor>
</comment>
<evidence type="ECO:0000313" key="7">
    <source>
        <dbReference type="Proteomes" id="UP000613743"/>
    </source>
</evidence>
<dbReference type="EC" id="2.7.7.65" evidence="2"/>
<comment type="catalytic activity">
    <reaction evidence="3">
        <text>2 GTP = 3',3'-c-di-GMP + 2 diphosphate</text>
        <dbReference type="Rhea" id="RHEA:24898"/>
        <dbReference type="ChEBI" id="CHEBI:33019"/>
        <dbReference type="ChEBI" id="CHEBI:37565"/>
        <dbReference type="ChEBI" id="CHEBI:58805"/>
        <dbReference type="EC" id="2.7.7.65"/>
    </reaction>
</comment>
<evidence type="ECO:0000256" key="3">
    <source>
        <dbReference type="ARBA" id="ARBA00034247"/>
    </source>
</evidence>
<keyword evidence="4" id="KW-0175">Coiled coil</keyword>
<dbReference type="FunFam" id="3.30.70.270:FF:000001">
    <property type="entry name" value="Diguanylate cyclase domain protein"/>
    <property type="match status" value="1"/>
</dbReference>
<evidence type="ECO:0000256" key="2">
    <source>
        <dbReference type="ARBA" id="ARBA00012528"/>
    </source>
</evidence>
<reference evidence="6" key="1">
    <citation type="journal article" date="2014" name="Int. J. Syst. Evol. Microbiol.">
        <title>Complete genome sequence of Corynebacterium casei LMG S-19264T (=DSM 44701T), isolated from a smear-ripened cheese.</title>
        <authorList>
            <consortium name="US DOE Joint Genome Institute (JGI-PGF)"/>
            <person name="Walter F."/>
            <person name="Albersmeier A."/>
            <person name="Kalinowski J."/>
            <person name="Ruckert C."/>
        </authorList>
    </citation>
    <scope>NUCLEOTIDE SEQUENCE</scope>
    <source>
        <strain evidence="6">JCM 30804</strain>
    </source>
</reference>
<evidence type="ECO:0000256" key="1">
    <source>
        <dbReference type="ARBA" id="ARBA00001946"/>
    </source>
</evidence>
<dbReference type="PROSITE" id="PS50887">
    <property type="entry name" value="GGDEF"/>
    <property type="match status" value="1"/>
</dbReference>
<keyword evidence="7" id="KW-1185">Reference proteome</keyword>
<evidence type="ECO:0000313" key="6">
    <source>
        <dbReference type="EMBL" id="GGI73648.1"/>
    </source>
</evidence>
<gene>
    <name evidence="6" type="ORF">GCM10009332_08910</name>
</gene>
<feature type="coiled-coil region" evidence="4">
    <location>
        <begin position="322"/>
        <end position="356"/>
    </location>
</feature>
<sequence length="518" mass="59468">MKDTSAAVSQISLLKQKLQTARTALAELDEDRNAKLQTLLQFIGNLSLACKGQNLELDNKLAKLRHNLNTFERIDDAMLDLIELERLLKSQYNHVSTQLEDNRNSLTKLVRQIQRVDSAPEKQKKEIAYFKKELNKPFHTVWEFIPKVEQLIGFYETVLQNKIGPESKLKVLPKHTQMAHELAQMISEIEFRKDQREQVLAIKSLLTEGLSLDGLLEAYQNILSLMLDNIAREKSASQEFLFALNDALSAVREVVSDSFNQTQRSHQLKTQLNNEINTRVDTVGEVIVDTHDIHSLKMQVTEHLASIRAVLARKEALEQREQAILRKSMGQMQKELNELSNEATSYKEKLFEQQKINLLDNLTQLPNRTALEERMEQEFRNYQRHKQPLWVAVADIDHFKSINDNFGHTTGDKALQVIAMALKNSLRDSEFIARYGGEEFVMLIPDVNAADTAQLLNRVREKVKSIPFMFKNQRITVTVSIGAAQILDSELIQETFERADAALYRAKHQSRDRVIIDA</sequence>
<dbReference type="GO" id="GO:0043709">
    <property type="term" value="P:cell adhesion involved in single-species biofilm formation"/>
    <property type="evidence" value="ECO:0007669"/>
    <property type="project" value="TreeGrafter"/>
</dbReference>
<proteinExistence type="predicted"/>
<dbReference type="InterPro" id="IPR029787">
    <property type="entry name" value="Nucleotide_cyclase"/>
</dbReference>
<feature type="domain" description="GGDEF" evidence="5">
    <location>
        <begin position="387"/>
        <end position="518"/>
    </location>
</feature>
<dbReference type="Proteomes" id="UP000613743">
    <property type="component" value="Unassembled WGS sequence"/>
</dbReference>
<protein>
    <recommendedName>
        <fullName evidence="2">diguanylate cyclase</fullName>
        <ecNumber evidence="2">2.7.7.65</ecNumber>
    </recommendedName>
</protein>
<name>A0A917JMK7_9GAMM</name>
<dbReference type="InterPro" id="IPR050469">
    <property type="entry name" value="Diguanylate_Cyclase"/>
</dbReference>
<dbReference type="SMART" id="SM00267">
    <property type="entry name" value="GGDEF"/>
    <property type="match status" value="1"/>
</dbReference>
<dbReference type="SUPFAM" id="SSF55073">
    <property type="entry name" value="Nucleotide cyclase"/>
    <property type="match status" value="1"/>
</dbReference>
<dbReference type="Gene3D" id="3.30.70.270">
    <property type="match status" value="1"/>
</dbReference>
<dbReference type="PANTHER" id="PTHR45138">
    <property type="entry name" value="REGULATORY COMPONENTS OF SENSORY TRANSDUCTION SYSTEM"/>
    <property type="match status" value="1"/>
</dbReference>
<dbReference type="Pfam" id="PF00990">
    <property type="entry name" value="GGDEF"/>
    <property type="match status" value="1"/>
</dbReference>
<dbReference type="PANTHER" id="PTHR45138:SF9">
    <property type="entry name" value="DIGUANYLATE CYCLASE DGCM-RELATED"/>
    <property type="match status" value="1"/>
</dbReference>
<dbReference type="EMBL" id="BMPZ01000002">
    <property type="protein sequence ID" value="GGI73648.1"/>
    <property type="molecule type" value="Genomic_DNA"/>
</dbReference>
<dbReference type="Pfam" id="PF20975">
    <property type="entry name" value="DGCcoil"/>
    <property type="match status" value="1"/>
</dbReference>
<feature type="coiled-coil region" evidence="4">
    <location>
        <begin position="11"/>
        <end position="74"/>
    </location>
</feature>
<dbReference type="InterPro" id="IPR000160">
    <property type="entry name" value="GGDEF_dom"/>
</dbReference>
<comment type="caution">
    <text evidence="6">The sequence shown here is derived from an EMBL/GenBank/DDBJ whole genome shotgun (WGS) entry which is preliminary data.</text>
</comment>
<dbReference type="AlphaFoldDB" id="A0A917JMK7"/>
<dbReference type="GO" id="GO:0052621">
    <property type="term" value="F:diguanylate cyclase activity"/>
    <property type="evidence" value="ECO:0007669"/>
    <property type="project" value="UniProtKB-EC"/>
</dbReference>
<dbReference type="CDD" id="cd01949">
    <property type="entry name" value="GGDEF"/>
    <property type="match status" value="1"/>
</dbReference>
<accession>A0A917JMK7</accession>
<dbReference type="InterPro" id="IPR043128">
    <property type="entry name" value="Rev_trsase/Diguanyl_cyclase"/>
</dbReference>
<dbReference type="RefSeq" id="WP_188918291.1">
    <property type="nucleotide sequence ID" value="NZ_BMPZ01000002.1"/>
</dbReference>
<evidence type="ECO:0000259" key="5">
    <source>
        <dbReference type="PROSITE" id="PS50887"/>
    </source>
</evidence>
<organism evidence="6 7">
    <name type="scientific">Shewanella gelidii</name>
    <dbReference type="NCBI Taxonomy" id="1642821"/>
    <lineage>
        <taxon>Bacteria</taxon>
        <taxon>Pseudomonadati</taxon>
        <taxon>Pseudomonadota</taxon>
        <taxon>Gammaproteobacteria</taxon>
        <taxon>Alteromonadales</taxon>
        <taxon>Shewanellaceae</taxon>
        <taxon>Shewanella</taxon>
    </lineage>
</organism>
<dbReference type="GO" id="GO:1902201">
    <property type="term" value="P:negative regulation of bacterial-type flagellum-dependent cell motility"/>
    <property type="evidence" value="ECO:0007669"/>
    <property type="project" value="TreeGrafter"/>
</dbReference>
<evidence type="ECO:0000256" key="4">
    <source>
        <dbReference type="SAM" id="Coils"/>
    </source>
</evidence>